<dbReference type="PANTHER" id="PTHR10584">
    <property type="entry name" value="SUGAR KINASE"/>
    <property type="match status" value="1"/>
</dbReference>
<comment type="function">
    <text evidence="12">Catalyzes the phosphorylation of ribose at O-5 in a reaction requiring ATP and magnesium. The resulting D-ribose-5-phosphate can then be used either for sythesis of nucleotides, histidine, and tryptophan, or as a component of the pentose phosphate pathway.</text>
</comment>
<comment type="cofactor">
    <cofactor evidence="12">
        <name>Mg(2+)</name>
        <dbReference type="ChEBI" id="CHEBI:18420"/>
    </cofactor>
    <text evidence="12">Requires a divalent cation, most likely magnesium in vivo, as an electrophilic catalyst to aid phosphoryl group transfer. It is the chelate of the metal and the nucleotide that is the actual substrate.</text>
</comment>
<dbReference type="GO" id="GO:0005737">
    <property type="term" value="C:cytoplasm"/>
    <property type="evidence" value="ECO:0007669"/>
    <property type="project" value="UniProtKB-SubCell"/>
</dbReference>
<feature type="binding site" evidence="12">
    <location>
        <begin position="37"/>
        <end position="41"/>
    </location>
    <ligand>
        <name>substrate</name>
    </ligand>
</feature>
<keyword evidence="6 12" id="KW-0547">Nucleotide-binding</keyword>
<dbReference type="GO" id="GO:0004747">
    <property type="term" value="F:ribokinase activity"/>
    <property type="evidence" value="ECO:0007669"/>
    <property type="project" value="UniProtKB-UniRule"/>
</dbReference>
<dbReference type="Gene3D" id="3.40.1190.20">
    <property type="match status" value="1"/>
</dbReference>
<dbReference type="GO" id="GO:0046872">
    <property type="term" value="F:metal ion binding"/>
    <property type="evidence" value="ECO:0007669"/>
    <property type="project" value="UniProtKB-KW"/>
</dbReference>
<feature type="binding site" evidence="12">
    <location>
        <position position="279"/>
    </location>
    <ligand>
        <name>K(+)</name>
        <dbReference type="ChEBI" id="CHEBI:29103"/>
    </ligand>
</feature>
<dbReference type="InterPro" id="IPR011877">
    <property type="entry name" value="Ribokinase"/>
</dbReference>
<keyword evidence="9 12" id="KW-0460">Magnesium</keyword>
<keyword evidence="11 12" id="KW-0119">Carbohydrate metabolism</keyword>
<feature type="binding site" evidence="12">
    <location>
        <position position="181"/>
    </location>
    <ligand>
        <name>ATP</name>
        <dbReference type="ChEBI" id="CHEBI:30616"/>
    </ligand>
</feature>
<evidence type="ECO:0000256" key="12">
    <source>
        <dbReference type="HAMAP-Rule" id="MF_01987"/>
    </source>
</evidence>
<protein>
    <recommendedName>
        <fullName evidence="3 12">Ribokinase</fullName>
        <shortName evidence="12">RK</shortName>
        <ecNumber evidence="2 12">2.7.1.15</ecNumber>
    </recommendedName>
</protein>
<dbReference type="HAMAP" id="MF_01987">
    <property type="entry name" value="Ribokinase"/>
    <property type="match status" value="1"/>
</dbReference>
<keyword evidence="10 12" id="KW-0630">Potassium</keyword>
<evidence type="ECO:0000256" key="11">
    <source>
        <dbReference type="ARBA" id="ARBA00023277"/>
    </source>
</evidence>
<name>A0A9E2BHV0_PSYF1</name>
<gene>
    <name evidence="12 14" type="primary">rbsK</name>
    <name evidence="14" type="ORF">DDT42_00271</name>
</gene>
<sequence length="303" mass="32407">MVFSLGSINADLVIYSPEFPQSGETLVGDSFFINQGGKGANQAVAAFKAGAPTTFIGRVGKDYFGDFVVSEIKKYGVNTKVIVDETATTGTALINVDGQGKNKIAIVKGTNEKVGEEELKLFQESAKEGDILLLQGEIPVVTIILAAKIALEKRVITIFDPAPVNADLKQVLPYVDYVTPNEIEIKKLSGSENLKEGLEVLKQMGAKKIIIKQGDRGIHYIDSYQEFTLPSYLVKAIDTTGAGDSFNGALAASFSLGLPLMDSLKFAIAGAAISVTRKGAAISSPTQQEIQKLLEENIEKSTN</sequence>
<feature type="binding site" evidence="12">
    <location>
        <position position="238"/>
    </location>
    <ligand>
        <name>K(+)</name>
        <dbReference type="ChEBI" id="CHEBI:29103"/>
    </ligand>
</feature>
<dbReference type="InterPro" id="IPR029056">
    <property type="entry name" value="Ribokinase-like"/>
</dbReference>
<evidence type="ECO:0000256" key="3">
    <source>
        <dbReference type="ARBA" id="ARBA00016943"/>
    </source>
</evidence>
<comment type="caution">
    <text evidence="12">Lacks conserved residue(s) required for the propagation of feature annotation.</text>
</comment>
<evidence type="ECO:0000256" key="1">
    <source>
        <dbReference type="ARBA" id="ARBA00005380"/>
    </source>
</evidence>
<dbReference type="SUPFAM" id="SSF53613">
    <property type="entry name" value="Ribokinase-like"/>
    <property type="match status" value="1"/>
</dbReference>
<evidence type="ECO:0000256" key="7">
    <source>
        <dbReference type="ARBA" id="ARBA00022777"/>
    </source>
</evidence>
<evidence type="ECO:0000256" key="8">
    <source>
        <dbReference type="ARBA" id="ARBA00022840"/>
    </source>
</evidence>
<dbReference type="EMBL" id="QLTW01000007">
    <property type="protein sequence ID" value="MBT9144430.1"/>
    <property type="molecule type" value="Genomic_DNA"/>
</dbReference>
<organism evidence="14 15">
    <name type="scientific">Psychracetigena formicireducens</name>
    <dbReference type="NCBI Taxonomy" id="2986056"/>
    <lineage>
        <taxon>Bacteria</taxon>
        <taxon>Bacillati</taxon>
        <taxon>Candidatus Lithacetigenota</taxon>
        <taxon>Candidatus Psychracetigena</taxon>
    </lineage>
</organism>
<feature type="binding site" evidence="12">
    <location>
        <begin position="212"/>
        <end position="217"/>
    </location>
    <ligand>
        <name>ATP</name>
        <dbReference type="ChEBI" id="CHEBI:30616"/>
    </ligand>
</feature>
<feature type="binding site" evidence="12">
    <location>
        <position position="240"/>
    </location>
    <ligand>
        <name>K(+)</name>
        <dbReference type="ChEBI" id="CHEBI:29103"/>
    </ligand>
</feature>
<keyword evidence="4 12" id="KW-0808">Transferase</keyword>
<keyword evidence="7 12" id="KW-0418">Kinase</keyword>
<keyword evidence="5 12" id="KW-0479">Metal-binding</keyword>
<proteinExistence type="inferred from homology"/>
<comment type="pathway">
    <text evidence="12">Carbohydrate metabolism; D-ribose degradation; D-ribose 5-phosphate from beta-D-ribopyranose: step 2/2.</text>
</comment>
<evidence type="ECO:0000256" key="4">
    <source>
        <dbReference type="ARBA" id="ARBA00022679"/>
    </source>
</evidence>
<dbReference type="InterPro" id="IPR002173">
    <property type="entry name" value="Carboh/pur_kinase_PfkB_CS"/>
</dbReference>
<evidence type="ECO:0000256" key="2">
    <source>
        <dbReference type="ARBA" id="ARBA00012035"/>
    </source>
</evidence>
<dbReference type="EC" id="2.7.1.15" evidence="2 12"/>
<dbReference type="Proteomes" id="UP000811545">
    <property type="component" value="Unassembled WGS sequence"/>
</dbReference>
<keyword evidence="8 12" id="KW-0067">ATP-binding</keyword>
<accession>A0A9E2BHV0</accession>
<feature type="active site" description="Proton acceptor" evidence="12">
    <location>
        <position position="244"/>
    </location>
</feature>
<feature type="binding site" evidence="12">
    <location>
        <position position="137"/>
    </location>
    <ligand>
        <name>substrate</name>
    </ligand>
</feature>
<feature type="binding site" evidence="12">
    <location>
        <position position="277"/>
    </location>
    <ligand>
        <name>K(+)</name>
        <dbReference type="ChEBI" id="CHEBI:29103"/>
    </ligand>
</feature>
<dbReference type="PANTHER" id="PTHR10584:SF166">
    <property type="entry name" value="RIBOKINASE"/>
    <property type="match status" value="1"/>
</dbReference>
<reference evidence="14 15" key="1">
    <citation type="journal article" date="2021" name="bioRxiv">
        <title>Unique metabolic strategies in Hadean analogues reveal hints for primordial physiology.</title>
        <authorList>
            <person name="Nobu M.K."/>
            <person name="Nakai R."/>
            <person name="Tamazawa S."/>
            <person name="Mori H."/>
            <person name="Toyoda A."/>
            <person name="Ijiri A."/>
            <person name="Suzuki S."/>
            <person name="Kurokawa K."/>
            <person name="Kamagata Y."/>
            <person name="Tamaki H."/>
        </authorList>
    </citation>
    <scope>NUCLEOTIDE SEQUENCE [LARGE SCALE GENOMIC DNA]</scope>
    <source>
        <strain evidence="14">BS525</strain>
    </source>
</reference>
<dbReference type="AlphaFoldDB" id="A0A9E2BHV0"/>
<feature type="binding site" evidence="12">
    <location>
        <begin position="243"/>
        <end position="244"/>
    </location>
    <ligand>
        <name>ATP</name>
        <dbReference type="ChEBI" id="CHEBI:30616"/>
    </ligand>
</feature>
<comment type="subcellular location">
    <subcellularLocation>
        <location evidence="12">Cytoplasm</location>
    </subcellularLocation>
</comment>
<comment type="subunit">
    <text evidence="12">Homodimer.</text>
</comment>
<feature type="domain" description="Carbohydrate kinase PfkB" evidence="13">
    <location>
        <begin position="2"/>
        <end position="286"/>
    </location>
</feature>
<evidence type="ECO:0000256" key="10">
    <source>
        <dbReference type="ARBA" id="ARBA00022958"/>
    </source>
</evidence>
<dbReference type="InterPro" id="IPR002139">
    <property type="entry name" value="Ribo/fructo_kinase"/>
</dbReference>
<dbReference type="GO" id="GO:0019303">
    <property type="term" value="P:D-ribose catabolic process"/>
    <property type="evidence" value="ECO:0007669"/>
    <property type="project" value="UniProtKB-UniRule"/>
</dbReference>
<feature type="binding site" evidence="12">
    <location>
        <position position="283"/>
    </location>
    <ligand>
        <name>K(+)</name>
        <dbReference type="ChEBI" id="CHEBI:29103"/>
    </ligand>
</feature>
<dbReference type="Pfam" id="PF00294">
    <property type="entry name" value="PfkB"/>
    <property type="match status" value="1"/>
</dbReference>
<feature type="binding site" evidence="12">
    <location>
        <begin position="9"/>
        <end position="11"/>
    </location>
    <ligand>
        <name>substrate</name>
    </ligand>
</feature>
<comment type="activity regulation">
    <text evidence="12">Activated by a monovalent cation that binds near, but not in, the active site. The most likely occupant of the site in vivo is potassium. Ion binding induces a conformational change that may alter substrate affinity.</text>
</comment>
<dbReference type="CDD" id="cd01174">
    <property type="entry name" value="ribokinase"/>
    <property type="match status" value="1"/>
</dbReference>
<comment type="catalytic activity">
    <reaction evidence="12">
        <text>D-ribose + ATP = D-ribose 5-phosphate + ADP + H(+)</text>
        <dbReference type="Rhea" id="RHEA:13697"/>
        <dbReference type="ChEBI" id="CHEBI:15378"/>
        <dbReference type="ChEBI" id="CHEBI:30616"/>
        <dbReference type="ChEBI" id="CHEBI:47013"/>
        <dbReference type="ChEBI" id="CHEBI:78346"/>
        <dbReference type="ChEBI" id="CHEBI:456216"/>
        <dbReference type="EC" id="2.7.1.15"/>
    </reaction>
</comment>
<dbReference type="PRINTS" id="PR00990">
    <property type="entry name" value="RIBOKINASE"/>
</dbReference>
<feature type="binding site" evidence="12">
    <location>
        <position position="274"/>
    </location>
    <ligand>
        <name>K(+)</name>
        <dbReference type="ChEBI" id="CHEBI:29103"/>
    </ligand>
</feature>
<feature type="binding site" evidence="12">
    <location>
        <position position="244"/>
    </location>
    <ligand>
        <name>substrate</name>
    </ligand>
</feature>
<evidence type="ECO:0000313" key="15">
    <source>
        <dbReference type="Proteomes" id="UP000811545"/>
    </source>
</evidence>
<dbReference type="InterPro" id="IPR011611">
    <property type="entry name" value="PfkB_dom"/>
</dbReference>
<evidence type="ECO:0000259" key="13">
    <source>
        <dbReference type="Pfam" id="PF00294"/>
    </source>
</evidence>
<comment type="caution">
    <text evidence="14">The sequence shown here is derived from an EMBL/GenBank/DDBJ whole genome shotgun (WGS) entry which is preliminary data.</text>
</comment>
<evidence type="ECO:0000256" key="9">
    <source>
        <dbReference type="ARBA" id="ARBA00022842"/>
    </source>
</evidence>
<evidence type="ECO:0000313" key="14">
    <source>
        <dbReference type="EMBL" id="MBT9144430.1"/>
    </source>
</evidence>
<comment type="similarity">
    <text evidence="12">Belongs to the carbohydrate kinase PfkB family. Ribokinase subfamily.</text>
</comment>
<comment type="similarity">
    <text evidence="1">Belongs to the carbohydrate kinase pfkB family.</text>
</comment>
<dbReference type="PROSITE" id="PS00584">
    <property type="entry name" value="PFKB_KINASES_2"/>
    <property type="match status" value="1"/>
</dbReference>
<keyword evidence="12" id="KW-0963">Cytoplasm</keyword>
<dbReference type="GO" id="GO:0005524">
    <property type="term" value="F:ATP binding"/>
    <property type="evidence" value="ECO:0007669"/>
    <property type="project" value="UniProtKB-UniRule"/>
</dbReference>
<evidence type="ECO:0000256" key="6">
    <source>
        <dbReference type="ARBA" id="ARBA00022741"/>
    </source>
</evidence>
<evidence type="ECO:0000256" key="5">
    <source>
        <dbReference type="ARBA" id="ARBA00022723"/>
    </source>
</evidence>